<keyword evidence="1" id="KW-0460">Magnesium</keyword>
<comment type="cofactor">
    <cofactor evidence="1">
        <name>Mg(2+)</name>
        <dbReference type="ChEBI" id="CHEBI:18420"/>
    </cofactor>
</comment>
<keyword evidence="1" id="KW-0378">Hydrolase</keyword>
<dbReference type="RefSeq" id="WP_147058645.1">
    <property type="nucleotide sequence ID" value="NZ_CP042437.1"/>
</dbReference>
<dbReference type="GO" id="GO:0016787">
    <property type="term" value="F:hydrolase activity"/>
    <property type="evidence" value="ECO:0007669"/>
    <property type="project" value="UniProtKB-KW"/>
</dbReference>
<organism evidence="5 6">
    <name type="scientific">Mucilaginibacter ginsenosidivorax</name>
    <dbReference type="NCBI Taxonomy" id="862126"/>
    <lineage>
        <taxon>Bacteria</taxon>
        <taxon>Pseudomonadati</taxon>
        <taxon>Bacteroidota</taxon>
        <taxon>Sphingobacteriia</taxon>
        <taxon>Sphingobacteriales</taxon>
        <taxon>Sphingobacteriaceae</taxon>
        <taxon>Mucilaginibacter</taxon>
    </lineage>
</organism>
<evidence type="ECO:0000256" key="2">
    <source>
        <dbReference type="SAM" id="MobiDB-lite"/>
    </source>
</evidence>
<dbReference type="Gene3D" id="3.30.420.10">
    <property type="entry name" value="Ribonuclease H-like superfamily/Ribonuclease H"/>
    <property type="match status" value="2"/>
</dbReference>
<dbReference type="Pfam" id="PF13395">
    <property type="entry name" value="HNH_4"/>
    <property type="match status" value="1"/>
</dbReference>
<dbReference type="GO" id="GO:0043571">
    <property type="term" value="P:maintenance of CRISPR repeat elements"/>
    <property type="evidence" value="ECO:0007669"/>
    <property type="project" value="UniProtKB-UniRule"/>
</dbReference>
<evidence type="ECO:0000256" key="1">
    <source>
        <dbReference type="HAMAP-Rule" id="MF_01480"/>
    </source>
</evidence>
<dbReference type="InterPro" id="IPR041383">
    <property type="entry name" value="RuvC_III"/>
</dbReference>
<feature type="binding site" evidence="1">
    <location>
        <position position="811"/>
    </location>
    <ligand>
        <name>Mg(2+)</name>
        <dbReference type="ChEBI" id="CHEBI:18420"/>
        <label>2</label>
    </ligand>
</feature>
<dbReference type="EMBL" id="CP042437">
    <property type="protein sequence ID" value="QEC79245.1"/>
    <property type="molecule type" value="Genomic_DNA"/>
</dbReference>
<dbReference type="Pfam" id="PF18541">
    <property type="entry name" value="RuvC_III"/>
    <property type="match status" value="1"/>
</dbReference>
<feature type="active site" description="Proton acceptor for HNH nuclease domain" evidence="1">
    <location>
        <position position="638"/>
    </location>
</feature>
<feature type="binding site" evidence="1">
    <location>
        <position position="8"/>
    </location>
    <ligand>
        <name>Mg(2+)</name>
        <dbReference type="ChEBI" id="CHEBI:18420"/>
        <label>2</label>
    </ligand>
</feature>
<dbReference type="InterPro" id="IPR003615">
    <property type="entry name" value="HNH_nuc"/>
</dbReference>
<reference evidence="5 6" key="1">
    <citation type="journal article" date="2013" name="J. Microbiol.">
        <title>Mucilaginibacter ginsenosidivorax sp. nov., with ginsenoside converting activity isolated from sediment.</title>
        <authorList>
            <person name="Kim J.K."/>
            <person name="Choi T.E."/>
            <person name="Liu Q.M."/>
            <person name="Park H.Y."/>
            <person name="Yi T.H."/>
            <person name="Yoon M.H."/>
            <person name="Kim S.C."/>
            <person name="Im W.T."/>
        </authorList>
    </citation>
    <scope>NUCLEOTIDE SEQUENCE [LARGE SCALE GENOMIC DNA]</scope>
    <source>
        <strain evidence="5 6">KHI28</strain>
    </source>
</reference>
<dbReference type="Proteomes" id="UP000321362">
    <property type="component" value="Chromosome"/>
</dbReference>
<dbReference type="EC" id="3.1.-.-" evidence="1"/>
<sequence length="1244" mass="144208">MKKILGLDIGTNSVGWALVHEPELPDESYSIAGIGVRIIPLSSDENDEFTKGNAMSKNADRTLRRGARRNLQRYKLRRRQLGILLEALNMMPDKKLFLLSALDLYGLRAKGVTEQLALQEIGRIFFHLNQKRGYKSNRKANNDEEQTAVTAAEETEASNAKPKKKGYLDLINDREQALKDEGITIGQHFYTQLLIDDKIRIKENIYLRSTYLDEFDRIWNKQQAYYPEVLTEDNKQKIRNETIYYQRPLRSQKGLVSNCLFEKHHKATPKSSPLFQVAKIWQELNNIELTSFKAMKGQEQGFDKQGKRPLTIEEKQSLFNLLTVKGKLTTKDCLKELGYKSGYDEYKLNIRNEKELEGNRTYAAIRKVFDHFKINHEELLQFNLTSDQKVNKQTGEVYGQLQIGAGFEREPLFQLWHLLYSVEEIDTLIAKLQSRYGFSPEAAKALAKIDFAKQGYGNLSAKAFRNIVPYLQKGLNYAEACKTAGYNHSNSQTTAQNEARDLIDKLELYPKNSLRQPVVEKIINQVINLVNEIIDENNGYVTNQERYKGAFEIRVELARELRQNAEERNKAYSRNSKQDKRHKEIEAIIKQLLPFRRVSRNDIERYKLWEEFGKVSPYEPQKAISLGELFSGEYDIEHIIPKSRLFDDSFSNKTICPKRLNSGSFGSKNQMTAHDFMKSQGDHTYNAYLEFIKIHLYKKDGISKAKFNKLMMSLDKIPEDFINRQLQETRFITKEVRNLLTQICRNVHATSGPVTSEIRHLWGWDDVIMDLQIDRYKTVNQTELIEYVTNGQTHKKEKIIGWSKREDHRHHAIDALTVACTKQGFINRINKVNAQENRDEMFNEVKGTRFNDRLSLLQKYLILQRPFETAKVLTAIDNILVSFKSGKKVTSNSNNLIKQGSSTHKTIEVIPRGFLHKETVYGRIKRFKEISLSPRFNNLKEVARREIRAQITEYLRQFDNDIKQAFNNKNLSLFKERTGYDKVVIYYYEHVVRYKLDTNFKVADVESIVDEGVKAIVKAHLAKYGNNPKEAFKNENTIWLNQEKGIAARSVRCFTGYTDLQPLHKNEYGEPIDFVITRNNHHIAIYRDKDGKMQENTVSFWDAVKRKQAKLPVIIKEPGMVWDEVINSGFDDQELLQGLPQPDWVYLTSLQQNEMFVFGLADKELQSAISVKNYALISKHLYRVQKMSKRSSGAIDLWFRHHLETKLDDSLAAKELNKFLNIQSLGGVNGMKVKVDNIGRIVKV</sequence>
<feature type="binding site" evidence="1">
    <location>
        <position position="560"/>
    </location>
    <ligand>
        <name>Mg(2+)</name>
        <dbReference type="ChEBI" id="CHEBI:18420"/>
        <label>1</label>
    </ligand>
</feature>
<dbReference type="GO" id="GO:0051607">
    <property type="term" value="P:defense response to virus"/>
    <property type="evidence" value="ECO:0007669"/>
    <property type="project" value="UniProtKB-UniRule"/>
</dbReference>
<gene>
    <name evidence="1 5" type="primary">cas9</name>
    <name evidence="5" type="ORF">FSB76_26070</name>
</gene>
<dbReference type="GO" id="GO:0046872">
    <property type="term" value="F:metal ion binding"/>
    <property type="evidence" value="ECO:0007669"/>
    <property type="project" value="UniProtKB-UniRule"/>
</dbReference>
<feature type="binding site" evidence="1">
    <location>
        <position position="556"/>
    </location>
    <ligand>
        <name>Mg(2+)</name>
        <dbReference type="ChEBI" id="CHEBI:18420"/>
        <label>1</label>
    </ligand>
</feature>
<keyword evidence="1" id="KW-0540">Nuclease</keyword>
<feature type="binding site" evidence="1">
    <location>
        <position position="8"/>
    </location>
    <ligand>
        <name>Mg(2+)</name>
        <dbReference type="ChEBI" id="CHEBI:18420"/>
        <label>1</label>
    </ligand>
</feature>
<dbReference type="GO" id="GO:0004519">
    <property type="term" value="F:endonuclease activity"/>
    <property type="evidence" value="ECO:0007669"/>
    <property type="project" value="UniProtKB-UniRule"/>
</dbReference>
<dbReference type="InterPro" id="IPR028629">
    <property type="entry name" value="Cas9"/>
</dbReference>
<comment type="function">
    <text evidence="1">CRISPR (clustered regularly interspaced short palindromic repeat) is an adaptive immune system that provides protection against mobile genetic elements (viruses, transposable elements and conjugative plasmids). CRISPR clusters contain spacers, sequences complementary to antecedent mobile elements, and target invading nucleic acids. CRISPR clusters are transcribed and processed into CRISPR RNA (crRNA). In type II CRISPR systems correct processing of pre-crRNA requires a trans-encoded small RNA (tracrRNA), endogenous ribonuclease 3 (rnc) and this protein. The tracrRNA serves as a guide for ribonuclease 3-aided processing of pre-crRNA. Subsequently Cas9/crRNA/tracrRNA endonucleolytically cleaves linear or circular dsDNA target complementary to the spacer; Cas9 is inactive in the absence of the 2 guide RNAs (gRNA). Cas9 recognizes the protospacer adjacent motif (PAM) in the CRISPR repeat sequences to help distinguish self versus nonself, as targets within the bacterial CRISPR locus do not have PAMs. PAM recognition is also required for catalytic activity.</text>
</comment>
<comment type="similarity">
    <text evidence="1">Belongs to the CRISPR-associated Cas9 family.</text>
</comment>
<keyword evidence="1 5" id="KW-0255">Endonuclease</keyword>
<protein>
    <recommendedName>
        <fullName evidence="1">CRISPR-associated endonuclease Cas9</fullName>
        <ecNumber evidence="1">3.1.-.-</ecNumber>
    </recommendedName>
</protein>
<dbReference type="GO" id="GO:0003677">
    <property type="term" value="F:DNA binding"/>
    <property type="evidence" value="ECO:0007669"/>
    <property type="project" value="UniProtKB-KW"/>
</dbReference>
<feature type="region of interest" description="Disordered" evidence="2">
    <location>
        <begin position="137"/>
        <end position="160"/>
    </location>
</feature>
<dbReference type="HAMAP" id="MF_01480">
    <property type="entry name" value="Cas9"/>
    <property type="match status" value="1"/>
</dbReference>
<keyword evidence="1" id="KW-0238">DNA-binding</keyword>
<proteinExistence type="inferred from homology"/>
<dbReference type="OrthoDB" id="9777169at2"/>
<keyword evidence="1" id="KW-0694">RNA-binding</keyword>
<evidence type="ECO:0000313" key="5">
    <source>
        <dbReference type="EMBL" id="QEC79245.1"/>
    </source>
</evidence>
<dbReference type="InterPro" id="IPR036397">
    <property type="entry name" value="RNaseH_sf"/>
</dbReference>
<evidence type="ECO:0000313" key="6">
    <source>
        <dbReference type="Proteomes" id="UP000321362"/>
    </source>
</evidence>
<dbReference type="KEGG" id="mgk:FSB76_26070"/>
<keyword evidence="1" id="KW-0479">Metal-binding</keyword>
<feature type="domain" description="HNH nuclease" evidence="3">
    <location>
        <begin position="621"/>
        <end position="662"/>
    </location>
</feature>
<dbReference type="GO" id="GO:0003723">
    <property type="term" value="F:RNA binding"/>
    <property type="evidence" value="ECO:0007669"/>
    <property type="project" value="UniProtKB-KW"/>
</dbReference>
<evidence type="ECO:0000259" key="3">
    <source>
        <dbReference type="Pfam" id="PF13395"/>
    </source>
</evidence>
<name>A0A5B8W8D7_9SPHI</name>
<keyword evidence="1" id="KW-0051">Antiviral defense</keyword>
<comment type="domain">
    <text evidence="1">Has 2 endonuclease domains. The discontinuous RuvC-like domain cleaves the target DNA noncomplementary to crRNA while the HNH nuclease domain cleaves the target DNA complementary to crRNA.</text>
</comment>
<evidence type="ECO:0000259" key="4">
    <source>
        <dbReference type="Pfam" id="PF18541"/>
    </source>
</evidence>
<dbReference type="NCBIfam" id="TIGR01865">
    <property type="entry name" value="cas_Csn1"/>
    <property type="match status" value="1"/>
</dbReference>
<feature type="active site" description="For RuvC-like nuclease domain" evidence="1">
    <location>
        <position position="8"/>
    </location>
</feature>
<comment type="subunit">
    <text evidence="1">Monomer. Binds crRNA and tracrRNA.</text>
</comment>
<dbReference type="AlphaFoldDB" id="A0A5B8W8D7"/>
<feature type="binding site" evidence="1">
    <location>
        <position position="560"/>
    </location>
    <ligand>
        <name>Mg(2+)</name>
        <dbReference type="ChEBI" id="CHEBI:18420"/>
        <label>2</label>
    </ligand>
</feature>
<keyword evidence="6" id="KW-1185">Reference proteome</keyword>
<feature type="domain" description="RuvC endonuclease subdomain 3" evidence="4">
    <location>
        <begin position="716"/>
        <end position="889"/>
    </location>
</feature>
<feature type="compositionally biased region" description="Low complexity" evidence="2">
    <location>
        <begin position="147"/>
        <end position="160"/>
    </location>
</feature>
<accession>A0A5B8W8D7</accession>